<dbReference type="Pfam" id="PF20201">
    <property type="entry name" value="DUF6563"/>
    <property type="match status" value="1"/>
</dbReference>
<evidence type="ECO:0008006" key="4">
    <source>
        <dbReference type="Google" id="ProtNLM"/>
    </source>
</evidence>
<feature type="signal peptide" evidence="1">
    <location>
        <begin position="1"/>
        <end position="19"/>
    </location>
</feature>
<evidence type="ECO:0000313" key="2">
    <source>
        <dbReference type="EMBL" id="AFU69546.1"/>
    </source>
</evidence>
<feature type="chain" id="PRO_5003877568" description="GLPGLI family protein" evidence="1">
    <location>
        <begin position="20"/>
        <end position="202"/>
    </location>
</feature>
<dbReference type="AlphaFoldDB" id="K4IKC7"/>
<dbReference type="eggNOG" id="ENOG5030XNE">
    <property type="taxonomic scope" value="Bacteria"/>
</dbReference>
<evidence type="ECO:0000313" key="3">
    <source>
        <dbReference type="Proteomes" id="UP000008514"/>
    </source>
</evidence>
<keyword evidence="1" id="KW-0732">Signal</keyword>
<proteinExistence type="predicted"/>
<reference evidence="2" key="2">
    <citation type="submission" date="2012-09" db="EMBL/GenBank/DDBJ databases">
        <title>The complete sequence of Psychroflexus torquis an extreme psychrophile from sea-ice that is stimulated by light.</title>
        <authorList>
            <person name="Feng S."/>
            <person name="Powell S.M."/>
            <person name="Bowman J.P."/>
        </authorList>
    </citation>
    <scope>NUCLEOTIDE SEQUENCE [LARGE SCALE GENOMIC DNA]</scope>
    <source>
        <strain evidence="2">ATCC 700755</strain>
    </source>
</reference>
<keyword evidence="3" id="KW-1185">Reference proteome</keyword>
<evidence type="ECO:0000256" key="1">
    <source>
        <dbReference type="SAM" id="SignalP"/>
    </source>
</evidence>
<accession>K4IKC7</accession>
<sequence>MKKITILTLSLILTIQLFGQDSQNVFKSFTEFTEMEPSQKFDFQFKQRTSGNIFMSGGIKNYRIEKVKPSTSLDYLTKEAWGVFEKDSIFINSYPYSKLIGYNKISGIGYYSYFIGEPAKLKEEQLKLGIINEGESQKGVCCKTSFVILPNGMVKWLTPSYLKELISDNAELVDELESQKLTPDNVYDMFTILDKYNKTKEK</sequence>
<dbReference type="EMBL" id="CP003879">
    <property type="protein sequence ID" value="AFU69546.1"/>
    <property type="molecule type" value="Genomic_DNA"/>
</dbReference>
<protein>
    <recommendedName>
        <fullName evidence="4">GLPGLI family protein</fullName>
    </recommendedName>
</protein>
<dbReference type="OrthoDB" id="1428860at2"/>
<dbReference type="KEGG" id="ptq:P700755_002830"/>
<reference evidence="2" key="1">
    <citation type="submission" date="2006-03" db="EMBL/GenBank/DDBJ databases">
        <authorList>
            <person name="Bowman J."/>
            <person name="Ferriera S."/>
            <person name="Johnson J."/>
            <person name="Kravitz S."/>
            <person name="Halpern A."/>
            <person name="Remington K."/>
            <person name="Beeson K."/>
            <person name="Tran B."/>
            <person name="Rogers Y.-H."/>
            <person name="Friedman R."/>
            <person name="Venter J.C."/>
        </authorList>
    </citation>
    <scope>NUCLEOTIDE SEQUENCE [LARGE SCALE GENOMIC DNA]</scope>
    <source>
        <strain evidence="2">ATCC 700755</strain>
    </source>
</reference>
<dbReference type="HOGENOM" id="CLU_1353705_0_0_10"/>
<organism evidence="2 3">
    <name type="scientific">Psychroflexus torquis (strain ATCC 700755 / CIP 106069 / ACAM 623)</name>
    <dbReference type="NCBI Taxonomy" id="313595"/>
    <lineage>
        <taxon>Bacteria</taxon>
        <taxon>Pseudomonadati</taxon>
        <taxon>Bacteroidota</taxon>
        <taxon>Flavobacteriia</taxon>
        <taxon>Flavobacteriales</taxon>
        <taxon>Flavobacteriaceae</taxon>
        <taxon>Psychroflexus</taxon>
    </lineage>
</organism>
<dbReference type="RefSeq" id="WP_015025103.1">
    <property type="nucleotide sequence ID" value="NC_018721.1"/>
</dbReference>
<dbReference type="Proteomes" id="UP000008514">
    <property type="component" value="Chromosome"/>
</dbReference>
<gene>
    <name evidence="2" type="ordered locus">P700755_002830</name>
</gene>
<dbReference type="InterPro" id="IPR046693">
    <property type="entry name" value="DUF6563"/>
</dbReference>
<name>K4IKC7_PSYTT</name>